<comment type="caution">
    <text evidence="2">The sequence shown here is derived from an EMBL/GenBank/DDBJ whole genome shotgun (WGS) entry which is preliminary data.</text>
</comment>
<dbReference type="InterPro" id="IPR017946">
    <property type="entry name" value="PLC-like_Pdiesterase_TIM-brl"/>
</dbReference>
<protein>
    <recommendedName>
        <fullName evidence="1">GP-PDE domain-containing protein</fullName>
    </recommendedName>
</protein>
<evidence type="ECO:0000259" key="1">
    <source>
        <dbReference type="PROSITE" id="PS51704"/>
    </source>
</evidence>
<dbReference type="Proteomes" id="UP000216498">
    <property type="component" value="Unassembled WGS sequence"/>
</dbReference>
<name>A0A265N9I6_9BACI</name>
<dbReference type="Gene3D" id="3.20.20.190">
    <property type="entry name" value="Phosphatidylinositol (PI) phosphodiesterase"/>
    <property type="match status" value="1"/>
</dbReference>
<dbReference type="Pfam" id="PF03009">
    <property type="entry name" value="GDPD"/>
    <property type="match status" value="1"/>
</dbReference>
<evidence type="ECO:0000313" key="2">
    <source>
        <dbReference type="EMBL" id="OZU88507.1"/>
    </source>
</evidence>
<gene>
    <name evidence="2" type="ORF">CIL03_11785</name>
</gene>
<dbReference type="AlphaFoldDB" id="A0A265N9I6"/>
<dbReference type="CDD" id="cd08563">
    <property type="entry name" value="GDPD_TtGDE_like"/>
    <property type="match status" value="1"/>
</dbReference>
<dbReference type="PROSITE" id="PS51704">
    <property type="entry name" value="GP_PDE"/>
    <property type="match status" value="1"/>
</dbReference>
<dbReference type="PANTHER" id="PTHR46211">
    <property type="entry name" value="GLYCEROPHOSPHORYL DIESTER PHOSPHODIESTERASE"/>
    <property type="match status" value="1"/>
</dbReference>
<evidence type="ECO:0000313" key="3">
    <source>
        <dbReference type="Proteomes" id="UP000216498"/>
    </source>
</evidence>
<dbReference type="OrthoDB" id="384721at2"/>
<accession>A0A265N9I6</accession>
<feature type="domain" description="GP-PDE" evidence="1">
    <location>
        <begin position="2"/>
        <end position="238"/>
    </location>
</feature>
<organism evidence="2 3">
    <name type="scientific">Virgibacillus indicus</name>
    <dbReference type="NCBI Taxonomy" id="2024554"/>
    <lineage>
        <taxon>Bacteria</taxon>
        <taxon>Bacillati</taxon>
        <taxon>Bacillota</taxon>
        <taxon>Bacilli</taxon>
        <taxon>Bacillales</taxon>
        <taxon>Bacillaceae</taxon>
        <taxon>Virgibacillus</taxon>
    </lineage>
</organism>
<dbReference type="GO" id="GO:0006629">
    <property type="term" value="P:lipid metabolic process"/>
    <property type="evidence" value="ECO:0007669"/>
    <property type="project" value="InterPro"/>
</dbReference>
<proteinExistence type="predicted"/>
<dbReference type="InterPro" id="IPR030395">
    <property type="entry name" value="GP_PDE_dom"/>
</dbReference>
<dbReference type="PANTHER" id="PTHR46211:SF1">
    <property type="entry name" value="GLYCEROPHOSPHODIESTER PHOSPHODIESTERASE, CYTOPLASMIC"/>
    <property type="match status" value="1"/>
</dbReference>
<dbReference type="GO" id="GO:0008081">
    <property type="term" value="F:phosphoric diester hydrolase activity"/>
    <property type="evidence" value="ECO:0007669"/>
    <property type="project" value="InterPro"/>
</dbReference>
<keyword evidence="3" id="KW-1185">Reference proteome</keyword>
<dbReference type="SUPFAM" id="SSF51695">
    <property type="entry name" value="PLC-like phosphodiesterases"/>
    <property type="match status" value="1"/>
</dbReference>
<reference evidence="2 3" key="1">
    <citation type="submission" date="2017-08" db="EMBL/GenBank/DDBJ databases">
        <title>Virgibacillus indicus sp. nov. and Virgibacillus profoundi sp. nov, two moderately halophilic bacteria isolated from marine sediment by using the Microfluidic Streak Plate.</title>
        <authorList>
            <person name="Xu B."/>
            <person name="Hu B."/>
            <person name="Wang J."/>
            <person name="Zhu Y."/>
            <person name="Huang L."/>
            <person name="Du W."/>
            <person name="Huang Y."/>
        </authorList>
    </citation>
    <scope>NUCLEOTIDE SEQUENCE [LARGE SCALE GENOMIC DNA]</scope>
    <source>
        <strain evidence="2 3">IO3-P2-C2</strain>
    </source>
</reference>
<sequence length="244" mass="28066">MTKIFAHRGSFGTHPENTMAAFREAERVGANGIELDVHLTKDNQIAVIHDNTVDRTTNGSGEVRSLTLDELRKLDAGSKYSEKFRGERILSLKEVLSWMKGNTLELNVELKNATVEYPDFEVKLLQEVQNSDLEDRVFFSSFNHYALKKMNEMNPDIECAVLYQERLYKPWDYAKTLGAGSLHPHFPNTSEDMVKEAQKNGFPVRVYTVNKEKYMEKFIRAGCAAIITDYPEKALRIRERIARR</sequence>
<dbReference type="EMBL" id="NPMS01000005">
    <property type="protein sequence ID" value="OZU88507.1"/>
    <property type="molecule type" value="Genomic_DNA"/>
</dbReference>